<evidence type="ECO:0000256" key="2">
    <source>
        <dbReference type="ARBA" id="ARBA00005697"/>
    </source>
</evidence>
<feature type="transmembrane region" description="Helical" evidence="9">
    <location>
        <begin position="160"/>
        <end position="185"/>
    </location>
</feature>
<dbReference type="Pfam" id="PF00860">
    <property type="entry name" value="Xan_ur_permease"/>
    <property type="match status" value="1"/>
</dbReference>
<dbReference type="InterPro" id="IPR026033">
    <property type="entry name" value="Azg-like_bact_archaea"/>
</dbReference>
<keyword evidence="7 8" id="KW-0472">Membrane</keyword>
<evidence type="ECO:0000256" key="1">
    <source>
        <dbReference type="ARBA" id="ARBA00004651"/>
    </source>
</evidence>
<sequence length="427" mass="45006">MEKMFKLKAHGTTVRTEVIAGITTFLAMAYILAVNPGMLSQTGMPIKGVFTATALSAGIATLVMAFLANLPVALAPGMGLNAFFTFTVVMGMGYSWQLALTAVFIEGIVFIILSFFNIREKIIDAIPNGLKKAISVGIGLFIALIGLTNAGIVSSQTGTIIGFADLSGAPLVAVIGLAVTCILYCCKVPGSILLGIIITTVIGVPFGVTKIPQNFTPFSLPAAPIFCQFEFSQIFTIKFFTVFFTFFFVDVFDTIGTLVGVTTEAGLAKNGKIPHVKEALLSDAIGTVAGAMLGTSTVTSFVESTSGVAAGGRTGLTSAVTGILFFLALFLSPLFLLVPSAATAPALIIVGFFMLRCVVDINFADPTEGIPAFICIITMPFAYSVAEGIVWGLVSYVILKVVTGKAKSVTIVGWILFFIFILRWVLK</sequence>
<dbReference type="GO" id="GO:0005345">
    <property type="term" value="F:purine nucleobase transmembrane transporter activity"/>
    <property type="evidence" value="ECO:0007669"/>
    <property type="project" value="TreeGrafter"/>
</dbReference>
<name>A0A975F0Q0_9SPIR</name>
<proteinExistence type="inferred from homology"/>
<feature type="transmembrane region" description="Helical" evidence="9">
    <location>
        <begin position="74"/>
        <end position="92"/>
    </location>
</feature>
<feature type="transmembrane region" description="Helical" evidence="9">
    <location>
        <begin position="130"/>
        <end position="154"/>
    </location>
</feature>
<dbReference type="InterPro" id="IPR045018">
    <property type="entry name" value="Azg-like"/>
</dbReference>
<dbReference type="InterPro" id="IPR006043">
    <property type="entry name" value="NCS2"/>
</dbReference>
<evidence type="ECO:0000256" key="3">
    <source>
        <dbReference type="ARBA" id="ARBA00022448"/>
    </source>
</evidence>
<dbReference type="RefSeq" id="WP_210116963.1">
    <property type="nucleotide sequence ID" value="NZ_CP054257.1"/>
</dbReference>
<reference evidence="10" key="1">
    <citation type="submission" date="2020-05" db="EMBL/GenBank/DDBJ databases">
        <authorList>
            <person name="Zeng H."/>
            <person name="Chan Y.K."/>
            <person name="Watt R.M."/>
        </authorList>
    </citation>
    <scope>NUCLEOTIDE SEQUENCE</scope>
    <source>
        <strain evidence="10">ATCC 700773</strain>
    </source>
</reference>
<evidence type="ECO:0000256" key="5">
    <source>
        <dbReference type="ARBA" id="ARBA00022692"/>
    </source>
</evidence>
<comment type="subcellular location">
    <subcellularLocation>
        <location evidence="1 8">Cell membrane</location>
        <topology evidence="1 8">Multi-pass membrane protein</topology>
    </subcellularLocation>
</comment>
<protein>
    <submittedName>
        <fullName evidence="10">NCS2 family permease</fullName>
    </submittedName>
</protein>
<dbReference type="EMBL" id="CP054257">
    <property type="protein sequence ID" value="QTQ12248.1"/>
    <property type="molecule type" value="Genomic_DNA"/>
</dbReference>
<comment type="similarity">
    <text evidence="2 8">Belongs to the nucleobase:cation symporter-2 (NCS2) (TC 2.A.40) family. Azg-like subfamily.</text>
</comment>
<feature type="transmembrane region" description="Helical" evidence="9">
    <location>
        <begin position="370"/>
        <end position="397"/>
    </location>
</feature>
<keyword evidence="5 8" id="KW-0812">Transmembrane</keyword>
<feature type="transmembrane region" description="Helical" evidence="9">
    <location>
        <begin position="239"/>
        <end position="259"/>
    </location>
</feature>
<dbReference type="GO" id="GO:0005886">
    <property type="term" value="C:plasma membrane"/>
    <property type="evidence" value="ECO:0007669"/>
    <property type="project" value="UniProtKB-SubCell"/>
</dbReference>
<organism evidence="10 11">
    <name type="scientific">Treponema parvum</name>
    <dbReference type="NCBI Taxonomy" id="138851"/>
    <lineage>
        <taxon>Bacteria</taxon>
        <taxon>Pseudomonadati</taxon>
        <taxon>Spirochaetota</taxon>
        <taxon>Spirochaetia</taxon>
        <taxon>Spirochaetales</taxon>
        <taxon>Treponemataceae</taxon>
        <taxon>Treponema</taxon>
    </lineage>
</organism>
<keyword evidence="6 8" id="KW-1133">Transmembrane helix</keyword>
<feature type="transmembrane region" description="Helical" evidence="9">
    <location>
        <begin position="409"/>
        <end position="426"/>
    </location>
</feature>
<feature type="transmembrane region" description="Helical" evidence="9">
    <location>
        <begin position="45"/>
        <end position="67"/>
    </location>
</feature>
<evidence type="ECO:0000313" key="11">
    <source>
        <dbReference type="Proteomes" id="UP000671995"/>
    </source>
</evidence>
<feature type="transmembrane region" description="Helical" evidence="9">
    <location>
        <begin position="344"/>
        <end position="364"/>
    </location>
</feature>
<feature type="transmembrane region" description="Helical" evidence="9">
    <location>
        <begin position="98"/>
        <end position="118"/>
    </location>
</feature>
<keyword evidence="3 8" id="KW-0813">Transport</keyword>
<dbReference type="PANTHER" id="PTHR43337">
    <property type="entry name" value="XANTHINE/URACIL PERMEASE C887.17-RELATED"/>
    <property type="match status" value="1"/>
</dbReference>
<dbReference type="PIRSF" id="PIRSF005353">
    <property type="entry name" value="PbuG"/>
    <property type="match status" value="1"/>
</dbReference>
<evidence type="ECO:0000256" key="7">
    <source>
        <dbReference type="ARBA" id="ARBA00023136"/>
    </source>
</evidence>
<feature type="transmembrane region" description="Helical" evidence="9">
    <location>
        <begin position="12"/>
        <end position="33"/>
    </location>
</feature>
<evidence type="ECO:0000256" key="4">
    <source>
        <dbReference type="ARBA" id="ARBA00022475"/>
    </source>
</evidence>
<accession>A0A975F0Q0</accession>
<gene>
    <name evidence="10" type="ORF">HRI96_08590</name>
</gene>
<dbReference type="PANTHER" id="PTHR43337:SF1">
    <property type="entry name" value="XANTHINE_URACIL PERMEASE C887.17-RELATED"/>
    <property type="match status" value="1"/>
</dbReference>
<feature type="transmembrane region" description="Helical" evidence="9">
    <location>
        <begin position="314"/>
        <end position="337"/>
    </location>
</feature>
<evidence type="ECO:0000256" key="9">
    <source>
        <dbReference type="SAM" id="Phobius"/>
    </source>
</evidence>
<evidence type="ECO:0000256" key="6">
    <source>
        <dbReference type="ARBA" id="ARBA00022989"/>
    </source>
</evidence>
<evidence type="ECO:0000256" key="8">
    <source>
        <dbReference type="PIRNR" id="PIRNR005353"/>
    </source>
</evidence>
<dbReference type="AlphaFoldDB" id="A0A975F0Q0"/>
<dbReference type="Proteomes" id="UP000671995">
    <property type="component" value="Chromosome"/>
</dbReference>
<evidence type="ECO:0000313" key="10">
    <source>
        <dbReference type="EMBL" id="QTQ12248.1"/>
    </source>
</evidence>
<reference evidence="10" key="2">
    <citation type="journal article" date="2021" name="Microbiol. Resour. Announc.">
        <title>Complete Genome Sequences of Three Human Oral Treponema parvum Isolates.</title>
        <authorList>
            <person name="Zeng H."/>
            <person name="Watt R.M."/>
        </authorList>
    </citation>
    <scope>NUCLEOTIDE SEQUENCE</scope>
    <source>
        <strain evidence="10">ATCC 700773</strain>
    </source>
</reference>
<keyword evidence="4 8" id="KW-1003">Cell membrane</keyword>
<feature type="transmembrane region" description="Helical" evidence="9">
    <location>
        <begin position="192"/>
        <end position="211"/>
    </location>
</feature>